<dbReference type="SMART" id="SM00389">
    <property type="entry name" value="HOX"/>
    <property type="match status" value="1"/>
</dbReference>
<organism evidence="5 6">
    <name type="scientific">Anncaliia algerae PRA339</name>
    <dbReference type="NCBI Taxonomy" id="1288291"/>
    <lineage>
        <taxon>Eukaryota</taxon>
        <taxon>Fungi</taxon>
        <taxon>Fungi incertae sedis</taxon>
        <taxon>Microsporidia</taxon>
        <taxon>Tubulinosematoidea</taxon>
        <taxon>Tubulinosematidae</taxon>
        <taxon>Anncaliia</taxon>
    </lineage>
</organism>
<sequence>MRIIDSTQEILKSYRRPSSVKRNRIKLTDEQKGALEETFKMNRHPTIETKELLEFKYSIPIKNIQIWFQNRRAKERSFEEEEKEKGRKYTENIWGKEKYPISYSYNNYNYNDNNYLSNYSYYNNDSQHYWNNNRKNSSKY</sequence>
<dbReference type="EMBL" id="KK365338">
    <property type="protein sequence ID" value="KCZ79169.1"/>
    <property type="molecule type" value="Genomic_DNA"/>
</dbReference>
<reference evidence="5 6" key="2">
    <citation type="submission" date="2014-03" db="EMBL/GenBank/DDBJ databases">
        <title>The Genome Sequence of Anncaliia algerae insect isolate PRA339.</title>
        <authorList>
            <consortium name="The Broad Institute Genome Sequencing Platform"/>
            <consortium name="The Broad Institute Genome Sequencing Center for Infectious Disease"/>
            <person name="Cuomo C."/>
            <person name="Becnel J."/>
            <person name="Sanscrainte N."/>
            <person name="Walker B."/>
            <person name="Young S.K."/>
            <person name="Zeng Q."/>
            <person name="Gargeya S."/>
            <person name="Fitzgerald M."/>
            <person name="Haas B."/>
            <person name="Abouelleil A."/>
            <person name="Alvarado L."/>
            <person name="Arachchi H.M."/>
            <person name="Berlin A.M."/>
            <person name="Chapman S.B."/>
            <person name="Dewar J."/>
            <person name="Goldberg J."/>
            <person name="Griggs A."/>
            <person name="Gujja S."/>
            <person name="Hansen M."/>
            <person name="Howarth C."/>
            <person name="Imamovic A."/>
            <person name="Larimer J."/>
            <person name="McCowan C."/>
            <person name="Murphy C."/>
            <person name="Neiman D."/>
            <person name="Pearson M."/>
            <person name="Priest M."/>
            <person name="Roberts A."/>
            <person name="Saif S."/>
            <person name="Shea T."/>
            <person name="Sisk P."/>
            <person name="Sykes S."/>
            <person name="Wortman J."/>
            <person name="Nusbaum C."/>
            <person name="Birren B."/>
        </authorList>
    </citation>
    <scope>NUCLEOTIDE SEQUENCE [LARGE SCALE GENOMIC DNA]</scope>
    <source>
        <strain evidence="5 6">PRA339</strain>
    </source>
</reference>
<dbReference type="PANTHER" id="PTHR24323:SF7">
    <property type="entry name" value="HOMEOBOX DOMAIN-CONTAINING PROTEIN"/>
    <property type="match status" value="1"/>
</dbReference>
<name>A0A059EWQ3_9MICR</name>
<evidence type="ECO:0000256" key="1">
    <source>
        <dbReference type="ARBA" id="ARBA00004123"/>
    </source>
</evidence>
<dbReference type="InterPro" id="IPR051775">
    <property type="entry name" value="Homeobox_domain"/>
</dbReference>
<protein>
    <recommendedName>
        <fullName evidence="4">Homeobox domain-containing protein</fullName>
    </recommendedName>
</protein>
<reference evidence="6" key="1">
    <citation type="submission" date="2013-02" db="EMBL/GenBank/DDBJ databases">
        <authorList>
            <consortium name="The Broad Institute Genome Sequencing Platform"/>
            <person name="Cuomo C."/>
            <person name="Becnel J."/>
            <person name="Sanscrainte N."/>
            <person name="Walker B."/>
            <person name="Young S.K."/>
            <person name="Zeng Q."/>
            <person name="Gargeya S."/>
            <person name="Fitzgerald M."/>
            <person name="Haas B."/>
            <person name="Abouelleil A."/>
            <person name="Alvarado L."/>
            <person name="Arachchi H.M."/>
            <person name="Berlin A.M."/>
            <person name="Chapman S.B."/>
            <person name="Dewar J."/>
            <person name="Goldberg J."/>
            <person name="Griggs A."/>
            <person name="Gujja S."/>
            <person name="Hansen M."/>
            <person name="Howarth C."/>
            <person name="Imamovic A."/>
            <person name="Larimer J."/>
            <person name="McCowan C."/>
            <person name="Murphy C."/>
            <person name="Neiman D."/>
            <person name="Pearson M."/>
            <person name="Priest M."/>
            <person name="Roberts A."/>
            <person name="Saif S."/>
            <person name="Shea T."/>
            <person name="Sisk P."/>
            <person name="Sykes S."/>
            <person name="Wortman J."/>
            <person name="Nusbaum C."/>
            <person name="Birren B."/>
        </authorList>
    </citation>
    <scope>NUCLEOTIDE SEQUENCE [LARGE SCALE GENOMIC DNA]</scope>
    <source>
        <strain evidence="6">PRA339</strain>
    </source>
</reference>
<dbReference type="CDD" id="cd00086">
    <property type="entry name" value="homeodomain"/>
    <property type="match status" value="1"/>
</dbReference>
<dbReference type="InterPro" id="IPR001356">
    <property type="entry name" value="HD"/>
</dbReference>
<dbReference type="Gene3D" id="1.10.10.60">
    <property type="entry name" value="Homeodomain-like"/>
    <property type="match status" value="1"/>
</dbReference>
<dbReference type="SUPFAM" id="SSF46689">
    <property type="entry name" value="Homeodomain-like"/>
    <property type="match status" value="1"/>
</dbReference>
<evidence type="ECO:0000256" key="3">
    <source>
        <dbReference type="RuleBase" id="RU000682"/>
    </source>
</evidence>
<dbReference type="InterPro" id="IPR009057">
    <property type="entry name" value="Homeodomain-like_sf"/>
</dbReference>
<dbReference type="OrthoDB" id="6159439at2759"/>
<evidence type="ECO:0000259" key="4">
    <source>
        <dbReference type="PROSITE" id="PS50071"/>
    </source>
</evidence>
<keyword evidence="2 3" id="KW-0371">Homeobox</keyword>
<comment type="subcellular location">
    <subcellularLocation>
        <location evidence="1 2 3">Nucleus</location>
    </subcellularLocation>
</comment>
<dbReference type="PROSITE" id="PS50071">
    <property type="entry name" value="HOMEOBOX_2"/>
    <property type="match status" value="1"/>
</dbReference>
<dbReference type="AlphaFoldDB" id="A0A059EWQ3"/>
<dbReference type="GO" id="GO:0005634">
    <property type="term" value="C:nucleus"/>
    <property type="evidence" value="ECO:0007669"/>
    <property type="project" value="UniProtKB-SubCell"/>
</dbReference>
<dbReference type="GO" id="GO:0006355">
    <property type="term" value="P:regulation of DNA-templated transcription"/>
    <property type="evidence" value="ECO:0007669"/>
    <property type="project" value="TreeGrafter"/>
</dbReference>
<proteinExistence type="predicted"/>
<feature type="domain" description="Homeobox" evidence="4">
    <location>
        <begin position="18"/>
        <end position="78"/>
    </location>
</feature>
<evidence type="ECO:0000256" key="2">
    <source>
        <dbReference type="PROSITE-ProRule" id="PRU00108"/>
    </source>
</evidence>
<evidence type="ECO:0000313" key="5">
    <source>
        <dbReference type="EMBL" id="KCZ79169.1"/>
    </source>
</evidence>
<accession>A0A059EWQ3</accession>
<feature type="DNA-binding region" description="Homeobox" evidence="2">
    <location>
        <begin position="20"/>
        <end position="79"/>
    </location>
</feature>
<dbReference type="HOGENOM" id="CLU_1834671_0_0_1"/>
<keyword evidence="2 3" id="KW-0238">DNA-binding</keyword>
<dbReference type="STRING" id="1288291.A0A059EWQ3"/>
<dbReference type="GO" id="GO:0000976">
    <property type="term" value="F:transcription cis-regulatory region binding"/>
    <property type="evidence" value="ECO:0007669"/>
    <property type="project" value="TreeGrafter"/>
</dbReference>
<dbReference type="PANTHER" id="PTHR24323">
    <property type="entry name" value="CEH-10 HOMEODOMAIN-CONTAINING HOMOLOG"/>
    <property type="match status" value="1"/>
</dbReference>
<gene>
    <name evidence="5" type="ORF">H312_03445</name>
</gene>
<keyword evidence="2 3" id="KW-0539">Nucleus</keyword>
<keyword evidence="6" id="KW-1185">Reference proteome</keyword>
<dbReference type="Pfam" id="PF00046">
    <property type="entry name" value="Homeodomain"/>
    <property type="match status" value="1"/>
</dbReference>
<dbReference type="Proteomes" id="UP000030655">
    <property type="component" value="Unassembled WGS sequence"/>
</dbReference>
<evidence type="ECO:0000313" key="6">
    <source>
        <dbReference type="Proteomes" id="UP000030655"/>
    </source>
</evidence>
<dbReference type="VEuPathDB" id="MicrosporidiaDB:H312_03445"/>